<organism evidence="3 4">
    <name type="scientific">Paractinoplanes rhizophilus</name>
    <dbReference type="NCBI Taxonomy" id="1416877"/>
    <lineage>
        <taxon>Bacteria</taxon>
        <taxon>Bacillati</taxon>
        <taxon>Actinomycetota</taxon>
        <taxon>Actinomycetes</taxon>
        <taxon>Micromonosporales</taxon>
        <taxon>Micromonosporaceae</taxon>
        <taxon>Paractinoplanes</taxon>
    </lineage>
</organism>
<gene>
    <name evidence="3" type="ORF">ACFQS1_24255</name>
</gene>
<dbReference type="Pfam" id="PF01738">
    <property type="entry name" value="DLH"/>
    <property type="match status" value="1"/>
</dbReference>
<evidence type="ECO:0000259" key="2">
    <source>
        <dbReference type="Pfam" id="PF01738"/>
    </source>
</evidence>
<dbReference type="SUPFAM" id="SSF53474">
    <property type="entry name" value="alpha/beta-Hydrolases"/>
    <property type="match status" value="1"/>
</dbReference>
<keyword evidence="4" id="KW-1185">Reference proteome</keyword>
<dbReference type="InterPro" id="IPR002925">
    <property type="entry name" value="Dienelactn_hydro"/>
</dbReference>
<sequence length="227" mass="24421">MEMALSTDVPAVAWLPAREKAPLVLLGHGGSGSRRSDRIVALGRWFAAAGIAAVAIDGPYHGRRVDRPMPPEEYQALIAAEGLEVVLDRMTEDWLSVIGTLGQVDRNRLGYIGMSMGARFGLPLLAALGDRAKGAVLGKFGLDPAGIDPRLNVPRRVAADAGKITAKVLYHVQLDDTLSPLDGQKRVFELIGSTEKELLASPGEHGVTDPAAVARWREFIRDAVEER</sequence>
<reference evidence="4" key="1">
    <citation type="journal article" date="2019" name="Int. J. Syst. Evol. Microbiol.">
        <title>The Global Catalogue of Microorganisms (GCM) 10K type strain sequencing project: providing services to taxonomists for standard genome sequencing and annotation.</title>
        <authorList>
            <consortium name="The Broad Institute Genomics Platform"/>
            <consortium name="The Broad Institute Genome Sequencing Center for Infectious Disease"/>
            <person name="Wu L."/>
            <person name="Ma J."/>
        </authorList>
    </citation>
    <scope>NUCLEOTIDE SEQUENCE [LARGE SCALE GENOMIC DNA]</scope>
    <source>
        <strain evidence="4">XZYJT-10</strain>
    </source>
</reference>
<dbReference type="PANTHER" id="PTHR22946:SF0">
    <property type="entry name" value="DIENELACTONE HYDROLASE DOMAIN-CONTAINING PROTEIN"/>
    <property type="match status" value="1"/>
</dbReference>
<keyword evidence="3" id="KW-0378">Hydrolase</keyword>
<dbReference type="Gene3D" id="3.40.50.1820">
    <property type="entry name" value="alpha/beta hydrolase"/>
    <property type="match status" value="1"/>
</dbReference>
<accession>A0ABW2HVH2</accession>
<dbReference type="GO" id="GO:0016787">
    <property type="term" value="F:hydrolase activity"/>
    <property type="evidence" value="ECO:0007669"/>
    <property type="project" value="UniProtKB-KW"/>
</dbReference>
<dbReference type="Proteomes" id="UP001596548">
    <property type="component" value="Unassembled WGS sequence"/>
</dbReference>
<evidence type="ECO:0000313" key="4">
    <source>
        <dbReference type="Proteomes" id="UP001596548"/>
    </source>
</evidence>
<evidence type="ECO:0000313" key="3">
    <source>
        <dbReference type="EMBL" id="MFC7277117.1"/>
    </source>
</evidence>
<name>A0ABW2HVH2_9ACTN</name>
<protein>
    <submittedName>
        <fullName evidence="3">Dienelactone hydrolase family protein</fullName>
    </submittedName>
</protein>
<comment type="caution">
    <text evidence="3">The sequence shown here is derived from an EMBL/GenBank/DDBJ whole genome shotgun (WGS) entry which is preliminary data.</text>
</comment>
<dbReference type="EMBL" id="JBHTBJ010000019">
    <property type="protein sequence ID" value="MFC7277117.1"/>
    <property type="molecule type" value="Genomic_DNA"/>
</dbReference>
<comment type="similarity">
    <text evidence="1">Belongs to the AB hydrolase superfamily.</text>
</comment>
<feature type="domain" description="Dienelactone hydrolase" evidence="2">
    <location>
        <begin position="11"/>
        <end position="183"/>
    </location>
</feature>
<proteinExistence type="inferred from homology"/>
<dbReference type="InterPro" id="IPR050261">
    <property type="entry name" value="FrsA_esterase"/>
</dbReference>
<dbReference type="InterPro" id="IPR029058">
    <property type="entry name" value="AB_hydrolase_fold"/>
</dbReference>
<dbReference type="PANTHER" id="PTHR22946">
    <property type="entry name" value="DIENELACTONE HYDROLASE DOMAIN-CONTAINING PROTEIN-RELATED"/>
    <property type="match status" value="1"/>
</dbReference>
<evidence type="ECO:0000256" key="1">
    <source>
        <dbReference type="ARBA" id="ARBA00008645"/>
    </source>
</evidence>